<name>A0A061QMH2_9CHLO</name>
<sequence length="286" mass="31101">MEAAYDGKRFKTSFSRQDQQELLCKALASAIWQASCGSGAVLVGSSESKTSGLSYEALCRSAVVSQAYKSFADLEKGVASLLPQFMEEKGHGIILFLFSLALTRGLDAVRGDMDVPTNSMMGAHGYCTQELVNLIIGGRAVSNVFDGDKQLDPETLLKGVKQKCRVGLLTLFEWYKYVEVGSNLKLPKCPVWVVCSESHFTCLFSVDGPPTRVPFDLVFYDGLANQDAPIRLSIKKSPTGGHSGRVGDSFNDRGNTEGSLVPPLEYVIETRWPGVGVDWNGTEPIL</sequence>
<protein>
    <submittedName>
        <fullName evidence="4">Protein fam188b-like</fullName>
    </submittedName>
</protein>
<dbReference type="PANTHER" id="PTHR12473">
    <property type="entry name" value="UBIQUITIN CARBOXYL-TERMINAL HYDROLASE MINDY-4-RELATED"/>
    <property type="match status" value="1"/>
</dbReference>
<dbReference type="GO" id="GO:0006508">
    <property type="term" value="P:proteolysis"/>
    <property type="evidence" value="ECO:0007669"/>
    <property type="project" value="UniProtKB-KW"/>
</dbReference>
<feature type="domain" description="Deubiquitinating enzyme MINDY-3/4 conserved" evidence="3">
    <location>
        <begin position="7"/>
        <end position="281"/>
    </location>
</feature>
<gene>
    <name evidence="4" type="ORF">TSPGSL018_31024</name>
</gene>
<dbReference type="Pfam" id="PF13898">
    <property type="entry name" value="MINDY-3_4_CD"/>
    <property type="match status" value="1"/>
</dbReference>
<evidence type="ECO:0000259" key="3">
    <source>
        <dbReference type="SMART" id="SM01174"/>
    </source>
</evidence>
<evidence type="ECO:0000313" key="4">
    <source>
        <dbReference type="EMBL" id="JAC59605.1"/>
    </source>
</evidence>
<proteinExistence type="inferred from homology"/>
<reference evidence="4" key="1">
    <citation type="submission" date="2014-05" db="EMBL/GenBank/DDBJ databases">
        <title>The transcriptome of the halophilic microalga Tetraselmis sp. GSL018 isolated from the Great Salt Lake, Utah.</title>
        <authorList>
            <person name="Jinkerson R.E."/>
            <person name="D'Adamo S."/>
            <person name="Posewitz M.C."/>
        </authorList>
    </citation>
    <scope>NUCLEOTIDE SEQUENCE</scope>
    <source>
        <strain evidence="4">GSL018</strain>
    </source>
</reference>
<accession>A0A061QMH2</accession>
<dbReference type="PANTHER" id="PTHR12473:SF8">
    <property type="entry name" value="UBIQUITIN CARBOXYL-TERMINAL HYDROLASE MINDY-4-RELATED"/>
    <property type="match status" value="1"/>
</dbReference>
<dbReference type="EMBL" id="GBEZ01027739">
    <property type="protein sequence ID" value="JAC59605.1"/>
    <property type="molecule type" value="Transcribed_RNA"/>
</dbReference>
<dbReference type="AlphaFoldDB" id="A0A061QMH2"/>
<dbReference type="GO" id="GO:1990380">
    <property type="term" value="F:K48-linked deubiquitinase activity"/>
    <property type="evidence" value="ECO:0007669"/>
    <property type="project" value="InterPro"/>
</dbReference>
<dbReference type="InterPro" id="IPR025257">
    <property type="entry name" value="MINDY-3/4_CD"/>
</dbReference>
<evidence type="ECO:0000256" key="2">
    <source>
        <dbReference type="SAM" id="MobiDB-lite"/>
    </source>
</evidence>
<dbReference type="InterPro" id="IPR039785">
    <property type="entry name" value="MINY3/4"/>
</dbReference>
<dbReference type="GO" id="GO:0071108">
    <property type="term" value="P:protein K48-linked deubiquitination"/>
    <property type="evidence" value="ECO:0007669"/>
    <property type="project" value="InterPro"/>
</dbReference>
<evidence type="ECO:0000256" key="1">
    <source>
        <dbReference type="ARBA" id="ARBA00011074"/>
    </source>
</evidence>
<dbReference type="GO" id="GO:0004843">
    <property type="term" value="F:cysteine-type deubiquitinase activity"/>
    <property type="evidence" value="ECO:0007669"/>
    <property type="project" value="UniProtKB-EC"/>
</dbReference>
<comment type="similarity">
    <text evidence="1">Belongs to the MINDY deubiquitinase family. FAM188 subfamily.</text>
</comment>
<feature type="region of interest" description="Disordered" evidence="2">
    <location>
        <begin position="234"/>
        <end position="254"/>
    </location>
</feature>
<dbReference type="SMART" id="SM01174">
    <property type="entry name" value="DUF4205"/>
    <property type="match status" value="1"/>
</dbReference>
<organism evidence="4">
    <name type="scientific">Tetraselmis sp. GSL018</name>
    <dbReference type="NCBI Taxonomy" id="582737"/>
    <lineage>
        <taxon>Eukaryota</taxon>
        <taxon>Viridiplantae</taxon>
        <taxon>Chlorophyta</taxon>
        <taxon>core chlorophytes</taxon>
        <taxon>Chlorodendrophyceae</taxon>
        <taxon>Chlorodendrales</taxon>
        <taxon>Chlorodendraceae</taxon>
        <taxon>Tetraselmis</taxon>
    </lineage>
</organism>